<feature type="compositionally biased region" description="Low complexity" evidence="1">
    <location>
        <begin position="58"/>
        <end position="70"/>
    </location>
</feature>
<sequence length="323" mass="32955">MTMGDRLRSVTSSAESCDGVALGGPRLTQATRPPAAPLVGASGSDLDDRRHSSELNDAVGSASRRSGSGAAVPARAVKVFVVERSNGSRALNPTLLRDSPSAQVAPCKKTRYGASGAVASSSSLACVPPLSVDTSNSSYTMRGTRSAPTMTPKGSGHIVNGKDTGQQSPSSRAARTSRVYRGSIDAPTQLQSLSATSCSDSRRHLNISGSHISCFPAQTEFAYLSTDLVAATDGDAAKGGFAQRQLGGTAAITFMSSSSTMSHRNSSVPPNANANNTATTLLIPPSPADAGAGAPLLLPHDPSDRSLTDSHAPAHRGSTVAQL</sequence>
<dbReference type="EMBL" id="JAFHLR010000006">
    <property type="protein sequence ID" value="KAG5487294.1"/>
    <property type="molecule type" value="Genomic_DNA"/>
</dbReference>
<feature type="region of interest" description="Disordered" evidence="1">
    <location>
        <begin position="1"/>
        <end position="70"/>
    </location>
</feature>
<organism evidence="2 3">
    <name type="scientific">Leishmania orientalis</name>
    <dbReference type="NCBI Taxonomy" id="2249476"/>
    <lineage>
        <taxon>Eukaryota</taxon>
        <taxon>Discoba</taxon>
        <taxon>Euglenozoa</taxon>
        <taxon>Kinetoplastea</taxon>
        <taxon>Metakinetoplastina</taxon>
        <taxon>Trypanosomatida</taxon>
        <taxon>Trypanosomatidae</taxon>
        <taxon>Leishmaniinae</taxon>
        <taxon>Leishmania</taxon>
    </lineage>
</organism>
<dbReference type="AlphaFoldDB" id="A0A836KU53"/>
<keyword evidence="3" id="KW-1185">Reference proteome</keyword>
<gene>
    <name evidence="2" type="ORF">LSCM4_07784</name>
</gene>
<feature type="compositionally biased region" description="Low complexity" evidence="1">
    <location>
        <begin position="288"/>
        <end position="300"/>
    </location>
</feature>
<feature type="compositionally biased region" description="Low complexity" evidence="1">
    <location>
        <begin position="258"/>
        <end position="280"/>
    </location>
</feature>
<evidence type="ECO:0000256" key="1">
    <source>
        <dbReference type="SAM" id="MobiDB-lite"/>
    </source>
</evidence>
<dbReference type="Proteomes" id="UP000674143">
    <property type="component" value="Unassembled WGS sequence"/>
</dbReference>
<evidence type="ECO:0000313" key="2">
    <source>
        <dbReference type="EMBL" id="KAG5487294.1"/>
    </source>
</evidence>
<dbReference type="RefSeq" id="XP_067065791.1">
    <property type="nucleotide sequence ID" value="XM_067209661.1"/>
</dbReference>
<name>A0A836KU53_9TRYP</name>
<dbReference type="GeneID" id="92363595"/>
<evidence type="ECO:0000313" key="3">
    <source>
        <dbReference type="Proteomes" id="UP000674143"/>
    </source>
</evidence>
<accession>A0A836KU53</accession>
<proteinExistence type="predicted"/>
<feature type="region of interest" description="Disordered" evidence="1">
    <location>
        <begin position="135"/>
        <end position="185"/>
    </location>
</feature>
<reference evidence="3" key="1">
    <citation type="journal article" date="2021" name="Microbiol. Resour. Announc.">
        <title>LGAAP: Leishmaniinae Genome Assembly and Annotation Pipeline.</title>
        <authorList>
            <person name="Almutairi H."/>
            <person name="Urbaniak M.D."/>
            <person name="Bates M.D."/>
            <person name="Jariyapan N."/>
            <person name="Kwakye-Nuako G."/>
            <person name="Thomaz-Soccol V."/>
            <person name="Al-Salem W.S."/>
            <person name="Dillon R.J."/>
            <person name="Bates P.A."/>
            <person name="Gatherer D."/>
        </authorList>
    </citation>
    <scope>NUCLEOTIDE SEQUENCE [LARGE SCALE GENOMIC DNA]</scope>
</reference>
<dbReference type="KEGG" id="loi:92363595"/>
<comment type="caution">
    <text evidence="2">The sequence shown here is derived from an EMBL/GenBank/DDBJ whole genome shotgun (WGS) entry which is preliminary data.</text>
</comment>
<protein>
    <submittedName>
        <fullName evidence="2">Uncharacterized protein</fullName>
    </submittedName>
</protein>
<feature type="compositionally biased region" description="Polar residues" evidence="1">
    <location>
        <begin position="163"/>
        <end position="174"/>
    </location>
</feature>
<feature type="compositionally biased region" description="Polar residues" evidence="1">
    <location>
        <begin position="135"/>
        <end position="149"/>
    </location>
</feature>
<reference evidence="3" key="2">
    <citation type="journal article" date="2021" name="Sci. Data">
        <title>Chromosome-scale genome sequencing, assembly and annotation of six genomes from subfamily Leishmaniinae.</title>
        <authorList>
            <person name="Almutairi H."/>
            <person name="Urbaniak M.D."/>
            <person name="Bates M.D."/>
            <person name="Jariyapan N."/>
            <person name="Kwakye-Nuako G."/>
            <person name="Thomaz Soccol V."/>
            <person name="Al-Salem W.S."/>
            <person name="Dillon R.J."/>
            <person name="Bates P.A."/>
            <person name="Gatherer D."/>
        </authorList>
    </citation>
    <scope>NUCLEOTIDE SEQUENCE [LARGE SCALE GENOMIC DNA]</scope>
</reference>
<feature type="region of interest" description="Disordered" evidence="1">
    <location>
        <begin position="258"/>
        <end position="323"/>
    </location>
</feature>